<dbReference type="VEuPathDB" id="FungiDB:MYCTH_2294805"/>
<evidence type="ECO:0000313" key="1">
    <source>
        <dbReference type="EMBL" id="AEO53459.1"/>
    </source>
</evidence>
<sequence>MAGFPKLIPAFTVQVAIEPPKAISSSLTVVPFLSTGGTIVSEPSYPIKLDAAIEHGADYIKAAPDGRHVRLDVQSTARDAATGSLLRFMYRGKIATTGDAGRVLRGEENAGTTDFGEAFSIVEFEVGSKELAALEEKVYVGSGRFVFEPGKPTIVEYKVSEVAA</sequence>
<dbReference type="EMBL" id="CP003002">
    <property type="protein sequence ID" value="AEO53459.1"/>
    <property type="molecule type" value="Genomic_DNA"/>
</dbReference>
<keyword evidence="2" id="KW-1185">Reference proteome</keyword>
<dbReference type="KEGG" id="mtm:MYCTH_2294805"/>
<dbReference type="AlphaFoldDB" id="G2Q2P0"/>
<name>G2Q2P0_THET4</name>
<accession>G2Q2P0</accession>
<dbReference type="Proteomes" id="UP000007322">
    <property type="component" value="Chromosome 1"/>
</dbReference>
<evidence type="ECO:0000313" key="2">
    <source>
        <dbReference type="Proteomes" id="UP000007322"/>
    </source>
</evidence>
<protein>
    <submittedName>
        <fullName evidence="1">Uncharacterized protein</fullName>
    </submittedName>
</protein>
<reference evidence="1 2" key="1">
    <citation type="journal article" date="2011" name="Nat. Biotechnol.">
        <title>Comparative genomic analysis of the thermophilic biomass-degrading fungi Myceliophthora thermophila and Thielavia terrestris.</title>
        <authorList>
            <person name="Berka R.M."/>
            <person name="Grigoriev I.V."/>
            <person name="Otillar R."/>
            <person name="Salamov A."/>
            <person name="Grimwood J."/>
            <person name="Reid I."/>
            <person name="Ishmael N."/>
            <person name="John T."/>
            <person name="Darmond C."/>
            <person name="Moisan M.-C."/>
            <person name="Henrissat B."/>
            <person name="Coutinho P.M."/>
            <person name="Lombard V."/>
            <person name="Natvig D.O."/>
            <person name="Lindquist E."/>
            <person name="Schmutz J."/>
            <person name="Lucas S."/>
            <person name="Harris P."/>
            <person name="Powlowski J."/>
            <person name="Bellemare A."/>
            <person name="Taylor D."/>
            <person name="Butler G."/>
            <person name="de Vries R.P."/>
            <person name="Allijn I.E."/>
            <person name="van den Brink J."/>
            <person name="Ushinsky S."/>
            <person name="Storms R."/>
            <person name="Powell A.J."/>
            <person name="Paulsen I.T."/>
            <person name="Elbourne L.D.H."/>
            <person name="Baker S.E."/>
            <person name="Magnuson J."/>
            <person name="LaBoissiere S."/>
            <person name="Clutterbuck A.J."/>
            <person name="Martinez D."/>
            <person name="Wogulis M."/>
            <person name="de Leon A.L."/>
            <person name="Rey M.W."/>
            <person name="Tsang A."/>
        </authorList>
    </citation>
    <scope>NUCLEOTIDE SEQUENCE [LARGE SCALE GENOMIC DNA]</scope>
    <source>
        <strain evidence="2">ATCC 42464 / BCRC 31852 / DSM 1799</strain>
    </source>
</reference>
<dbReference type="InParanoid" id="G2Q2P0"/>
<dbReference type="HOGENOM" id="CLU_096872_1_0_1"/>
<dbReference type="RefSeq" id="XP_003658704.1">
    <property type="nucleotide sequence ID" value="XM_003658656.1"/>
</dbReference>
<organism evidence="1 2">
    <name type="scientific">Thermothelomyces thermophilus (strain ATCC 42464 / BCRC 31852 / DSM 1799)</name>
    <name type="common">Sporotrichum thermophile</name>
    <dbReference type="NCBI Taxonomy" id="573729"/>
    <lineage>
        <taxon>Eukaryota</taxon>
        <taxon>Fungi</taxon>
        <taxon>Dikarya</taxon>
        <taxon>Ascomycota</taxon>
        <taxon>Pezizomycotina</taxon>
        <taxon>Sordariomycetes</taxon>
        <taxon>Sordariomycetidae</taxon>
        <taxon>Sordariales</taxon>
        <taxon>Chaetomiaceae</taxon>
        <taxon>Thermothelomyces</taxon>
    </lineage>
</organism>
<dbReference type="OrthoDB" id="2544694at2759"/>
<dbReference type="GeneID" id="11513221"/>
<dbReference type="OMA" id="NSFTHFT"/>
<dbReference type="Pfam" id="PF11578">
    <property type="entry name" value="DUF3237"/>
    <property type="match status" value="1"/>
</dbReference>
<dbReference type="eggNOG" id="ENOG502S915">
    <property type="taxonomic scope" value="Eukaryota"/>
</dbReference>
<proteinExistence type="predicted"/>
<dbReference type="Gene3D" id="2.40.160.20">
    <property type="match status" value="1"/>
</dbReference>
<gene>
    <name evidence="1" type="ORF">MYCTH_2294805</name>
</gene>